<feature type="transmembrane region" description="Helical" evidence="6">
    <location>
        <begin position="181"/>
        <end position="203"/>
    </location>
</feature>
<dbReference type="Proteomes" id="UP000055048">
    <property type="component" value="Unassembled WGS sequence"/>
</dbReference>
<dbReference type="OrthoDB" id="2014092at2759"/>
<evidence type="ECO:0000256" key="6">
    <source>
        <dbReference type="SAM" id="Phobius"/>
    </source>
</evidence>
<keyword evidence="8" id="KW-1185">Reference proteome</keyword>
<keyword evidence="4 6" id="KW-0472">Membrane</keyword>
<name>A0A0V0UFL9_9BILA</name>
<feature type="transmembrane region" description="Helical" evidence="6">
    <location>
        <begin position="133"/>
        <end position="161"/>
    </location>
</feature>
<comment type="caution">
    <text evidence="7">The sequence shown here is derived from an EMBL/GenBank/DDBJ whole genome shotgun (WGS) entry which is preliminary data.</text>
</comment>
<organism evidence="7 8">
    <name type="scientific">Trichinella murrelli</name>
    <dbReference type="NCBI Taxonomy" id="144512"/>
    <lineage>
        <taxon>Eukaryota</taxon>
        <taxon>Metazoa</taxon>
        <taxon>Ecdysozoa</taxon>
        <taxon>Nematoda</taxon>
        <taxon>Enoplea</taxon>
        <taxon>Dorylaimia</taxon>
        <taxon>Trichinellida</taxon>
        <taxon>Trichinellidae</taxon>
        <taxon>Trichinella</taxon>
    </lineage>
</organism>
<evidence type="ECO:0000256" key="3">
    <source>
        <dbReference type="ARBA" id="ARBA00022989"/>
    </source>
</evidence>
<keyword evidence="2 6" id="KW-0812">Transmembrane</keyword>
<dbReference type="PANTHER" id="PTHR19282:SF431">
    <property type="entry name" value="TETRASPANIN 26A, ISOFORM B-RELATED"/>
    <property type="match status" value="1"/>
</dbReference>
<evidence type="ECO:0000256" key="2">
    <source>
        <dbReference type="ARBA" id="ARBA00022692"/>
    </source>
</evidence>
<feature type="transmembrane region" description="Helical" evidence="6">
    <location>
        <begin position="83"/>
        <end position="112"/>
    </location>
</feature>
<dbReference type="GO" id="GO:0005886">
    <property type="term" value="C:plasma membrane"/>
    <property type="evidence" value="ECO:0007669"/>
    <property type="project" value="TreeGrafter"/>
</dbReference>
<feature type="transmembrane region" description="Helical" evidence="6">
    <location>
        <begin position="210"/>
        <end position="234"/>
    </location>
</feature>
<feature type="region of interest" description="Disordered" evidence="5">
    <location>
        <begin position="1"/>
        <end position="40"/>
    </location>
</feature>
<evidence type="ECO:0000256" key="1">
    <source>
        <dbReference type="ARBA" id="ARBA00004141"/>
    </source>
</evidence>
<dbReference type="AlphaFoldDB" id="A0A0V0UFL9"/>
<evidence type="ECO:0000313" key="8">
    <source>
        <dbReference type="Proteomes" id="UP000055048"/>
    </source>
</evidence>
<dbReference type="PANTHER" id="PTHR19282">
    <property type="entry name" value="TETRASPANIN"/>
    <property type="match status" value="1"/>
</dbReference>
<accession>A0A0V0UFL9</accession>
<feature type="compositionally biased region" description="Basic and acidic residues" evidence="5">
    <location>
        <begin position="1"/>
        <end position="18"/>
    </location>
</feature>
<evidence type="ECO:0000256" key="5">
    <source>
        <dbReference type="SAM" id="MobiDB-lite"/>
    </source>
</evidence>
<dbReference type="PRINTS" id="PR00259">
    <property type="entry name" value="TMFOUR"/>
</dbReference>
<protein>
    <submittedName>
        <fullName evidence="7">Tetraspanin-5</fullName>
    </submittedName>
</protein>
<dbReference type="InterPro" id="IPR008952">
    <property type="entry name" value="Tetraspanin_EC2_sf"/>
</dbReference>
<keyword evidence="3 6" id="KW-1133">Transmembrane helix</keyword>
<evidence type="ECO:0000313" key="7">
    <source>
        <dbReference type="EMBL" id="KRX50074.1"/>
    </source>
</evidence>
<dbReference type="STRING" id="144512.A0A0V0UFL9"/>
<reference evidence="7 8" key="1">
    <citation type="submission" date="2015-01" db="EMBL/GenBank/DDBJ databases">
        <title>Evolution of Trichinella species and genotypes.</title>
        <authorList>
            <person name="Korhonen P.K."/>
            <person name="Edoardo P."/>
            <person name="Giuseppe L.R."/>
            <person name="Gasser R.B."/>
        </authorList>
    </citation>
    <scope>NUCLEOTIDE SEQUENCE [LARGE SCALE GENOMIC DNA]</scope>
    <source>
        <strain evidence="7">ISS417</strain>
    </source>
</reference>
<evidence type="ECO:0000256" key="4">
    <source>
        <dbReference type="ARBA" id="ARBA00023136"/>
    </source>
</evidence>
<comment type="subcellular location">
    <subcellularLocation>
        <location evidence="1">Membrane</location>
        <topology evidence="1">Multi-pass membrane protein</topology>
    </subcellularLocation>
</comment>
<proteinExistence type="predicted"/>
<sequence>MSDNTVHGEETSEEEAPRGTKQQSKSSPTFDIDQSSKENDLRCAEAPAMRVDVHKGRSECDVKTPTTLPTQQKPLLLKLQAVARFFCYCCAFLAQCCYLLYFRFYLFFYFVVKKRMHQLPGFRRRDPSEISCFVKYMVFSFNVVFWLIGLTILLVGLWAQIEKNPFSQLGTRLSKFYLDPAWLLIIVGGVTFIIGFTGCIGALRENTCLLACYAVLVGNLLLIELAIGILGFVFKDWVKEQLETQLDDMIIYYRDDPDLQSVIDWIQMDWLRCCGIHGPNDWDLNIYFNSSSEALGSPEAGGVPFSCCKTASLNGLVNYYCGHGARKMSPFSESIFQSGCLIQVQEWFSRNLAVVGSVAVGVATLESPMVCKKIYCEGCLNRGLDWIERNFAVMGGIASTVVAVEILGICFAQNLRSDVFAQRARWRYSH</sequence>
<dbReference type="SUPFAM" id="SSF48652">
    <property type="entry name" value="Tetraspanin"/>
    <property type="match status" value="1"/>
</dbReference>
<feature type="compositionally biased region" description="Polar residues" evidence="5">
    <location>
        <begin position="20"/>
        <end position="33"/>
    </location>
</feature>
<dbReference type="InterPro" id="IPR018499">
    <property type="entry name" value="Tetraspanin/Peripherin"/>
</dbReference>
<dbReference type="EMBL" id="JYDJ01000009">
    <property type="protein sequence ID" value="KRX50074.1"/>
    <property type="molecule type" value="Genomic_DNA"/>
</dbReference>
<dbReference type="Gene3D" id="1.10.1450.10">
    <property type="entry name" value="Tetraspanin"/>
    <property type="match status" value="1"/>
</dbReference>
<dbReference type="Pfam" id="PF00335">
    <property type="entry name" value="Tetraspanin"/>
    <property type="match status" value="1"/>
</dbReference>
<gene>
    <name evidence="7" type="primary">Tspan5</name>
    <name evidence="7" type="ORF">T05_6912</name>
</gene>